<gene>
    <name evidence="3" type="ORF">KN1_22390</name>
</gene>
<dbReference type="Proteomes" id="UP000825123">
    <property type="component" value="Chromosome"/>
</dbReference>
<evidence type="ECO:0000256" key="1">
    <source>
        <dbReference type="SAM" id="Phobius"/>
    </source>
</evidence>
<accession>A0A8D5U8K9</accession>
<dbReference type="Pfam" id="PF07790">
    <property type="entry name" value="Pilin_N"/>
    <property type="match status" value="1"/>
</dbReference>
<organism evidence="3 4">
    <name type="scientific">Stygiolobus caldivivus</name>
    <dbReference type="NCBI Taxonomy" id="2824673"/>
    <lineage>
        <taxon>Archaea</taxon>
        <taxon>Thermoproteota</taxon>
        <taxon>Thermoprotei</taxon>
        <taxon>Sulfolobales</taxon>
        <taxon>Sulfolobaceae</taxon>
        <taxon>Stygiolobus</taxon>
    </lineage>
</organism>
<feature type="transmembrane region" description="Helical" evidence="1">
    <location>
        <begin position="20"/>
        <end position="44"/>
    </location>
</feature>
<dbReference type="GeneID" id="66163970"/>
<dbReference type="RefSeq" id="WP_221287634.1">
    <property type="nucleotide sequence ID" value="NZ_AP024597.1"/>
</dbReference>
<keyword evidence="4" id="KW-1185">Reference proteome</keyword>
<proteinExistence type="predicted"/>
<name>A0A8D5U8K9_9CREN</name>
<dbReference type="InterPro" id="IPR012859">
    <property type="entry name" value="Pilin_N_archaeal"/>
</dbReference>
<dbReference type="AlphaFoldDB" id="A0A8D5U8K9"/>
<feature type="domain" description="Archaeal Type IV pilin N-terminal" evidence="2">
    <location>
        <begin position="15"/>
        <end position="98"/>
    </location>
</feature>
<evidence type="ECO:0000313" key="3">
    <source>
        <dbReference type="EMBL" id="BCU70942.1"/>
    </source>
</evidence>
<protein>
    <recommendedName>
        <fullName evidence="2">Archaeal Type IV pilin N-terminal domain-containing protein</fullName>
    </recommendedName>
</protein>
<reference evidence="3 4" key="1">
    <citation type="submission" date="2021-04" db="EMBL/GenBank/DDBJ databases">
        <title>Complete genome sequence of Stygiolobus sp. KN-1.</title>
        <authorList>
            <person name="Nakamura K."/>
            <person name="Sakai H."/>
            <person name="Kurosawa N."/>
        </authorList>
    </citation>
    <scope>NUCLEOTIDE SEQUENCE [LARGE SCALE GENOMIC DNA]</scope>
    <source>
        <strain evidence="3 4">KN-1</strain>
    </source>
</reference>
<evidence type="ECO:0000259" key="2">
    <source>
        <dbReference type="Pfam" id="PF07790"/>
    </source>
</evidence>
<keyword evidence="1" id="KW-0812">Transmembrane</keyword>
<dbReference type="KEGG" id="csty:KN1_22390"/>
<dbReference type="NCBIfam" id="TIGR02537">
    <property type="entry name" value="arch_flag_Nterm"/>
    <property type="match status" value="1"/>
</dbReference>
<sequence length="178" mass="18475">MAHIHKKIGKKTKKGLSNIVGSLLLIVLTIVAALLIGHFVFGLFSANSHNAGISISDASVIIPAGEYTTNGASVTITITDSGNDPLVLQYVTLVANGNSYTLFGGGKTYIKPVSTVYQKVGNGYLIEPGQSLTLQGVISSANGPALLQTGQTVVFQVSGVDNVTAQSLSQQMSVVIQD</sequence>
<evidence type="ECO:0000313" key="4">
    <source>
        <dbReference type="Proteomes" id="UP000825123"/>
    </source>
</evidence>
<dbReference type="EMBL" id="AP024597">
    <property type="protein sequence ID" value="BCU70942.1"/>
    <property type="molecule type" value="Genomic_DNA"/>
</dbReference>
<dbReference type="InterPro" id="IPR013373">
    <property type="entry name" value="Flagellin/pilin_N_arc"/>
</dbReference>
<keyword evidence="1" id="KW-0472">Membrane</keyword>
<keyword evidence="1" id="KW-1133">Transmembrane helix</keyword>